<proteinExistence type="predicted"/>
<dbReference type="EMBL" id="CAADFT010000022">
    <property type="protein sequence ID" value="VFK42884.1"/>
    <property type="molecule type" value="Genomic_DNA"/>
</dbReference>
<dbReference type="AlphaFoldDB" id="A0A450YMV3"/>
<protein>
    <submittedName>
        <fullName evidence="1">Uncharacterized protein</fullName>
    </submittedName>
</protein>
<reference evidence="1" key="1">
    <citation type="submission" date="2019-02" db="EMBL/GenBank/DDBJ databases">
        <authorList>
            <person name="Gruber-Vodicka R. H."/>
            <person name="Seah K. B. B."/>
        </authorList>
    </citation>
    <scope>NUCLEOTIDE SEQUENCE</scope>
    <source>
        <strain evidence="1">BECK_BZ125</strain>
    </source>
</reference>
<gene>
    <name evidence="1" type="ORF">BECKTC1821E_GA0114239_10221</name>
</gene>
<sequence>MKRKQHGKEYKAKVALIYFDLSSLPKFGAKGLMRKLVSFDY</sequence>
<accession>A0A450YMV3</accession>
<organism evidence="1">
    <name type="scientific">Candidatus Kentrum sp. TC</name>
    <dbReference type="NCBI Taxonomy" id="2126339"/>
    <lineage>
        <taxon>Bacteria</taxon>
        <taxon>Pseudomonadati</taxon>
        <taxon>Pseudomonadota</taxon>
        <taxon>Gammaproteobacteria</taxon>
        <taxon>Candidatus Kentrum</taxon>
    </lineage>
</organism>
<name>A0A450YMV3_9GAMM</name>
<evidence type="ECO:0000313" key="1">
    <source>
        <dbReference type="EMBL" id="VFK42884.1"/>
    </source>
</evidence>